<dbReference type="GO" id="GO:1904115">
    <property type="term" value="C:axon cytoplasm"/>
    <property type="evidence" value="ECO:0007669"/>
    <property type="project" value="GOC"/>
</dbReference>
<dbReference type="PANTHER" id="PTHR16208:SF4">
    <property type="entry name" value="SYNTABULIN"/>
    <property type="match status" value="1"/>
</dbReference>
<organism evidence="9 10">
    <name type="scientific">Atractosteus spatula</name>
    <name type="common">Alligator gar</name>
    <name type="synonym">Lepisosteus spatula</name>
    <dbReference type="NCBI Taxonomy" id="7917"/>
    <lineage>
        <taxon>Eukaryota</taxon>
        <taxon>Metazoa</taxon>
        <taxon>Chordata</taxon>
        <taxon>Craniata</taxon>
        <taxon>Vertebrata</taxon>
        <taxon>Euteleostomi</taxon>
        <taxon>Actinopterygii</taxon>
        <taxon>Neopterygii</taxon>
        <taxon>Holostei</taxon>
        <taxon>Semionotiformes</taxon>
        <taxon>Lepisosteidae</taxon>
        <taxon>Atractosteus</taxon>
    </lineage>
</organism>
<feature type="compositionally biased region" description="Low complexity" evidence="8">
    <location>
        <begin position="140"/>
        <end position="150"/>
    </location>
</feature>
<dbReference type="GO" id="GO:0005881">
    <property type="term" value="C:cytoplasmic microtubule"/>
    <property type="evidence" value="ECO:0007669"/>
    <property type="project" value="TreeGrafter"/>
</dbReference>
<evidence type="ECO:0000256" key="5">
    <source>
        <dbReference type="ARBA" id="ARBA00023054"/>
    </source>
</evidence>
<feature type="compositionally biased region" description="Basic and acidic residues" evidence="8">
    <location>
        <begin position="47"/>
        <end position="60"/>
    </location>
</feature>
<feature type="compositionally biased region" description="Basic and acidic residues" evidence="8">
    <location>
        <begin position="8"/>
        <end position="19"/>
    </location>
</feature>
<evidence type="ECO:0000256" key="1">
    <source>
        <dbReference type="ARBA" id="ARBA00004167"/>
    </source>
</evidence>
<feature type="compositionally biased region" description="Polar residues" evidence="8">
    <location>
        <begin position="174"/>
        <end position="189"/>
    </location>
</feature>
<feature type="compositionally biased region" description="Low complexity" evidence="8">
    <location>
        <begin position="74"/>
        <end position="95"/>
    </location>
</feature>
<keyword evidence="6" id="KW-0472">Membrane</keyword>
<keyword evidence="5 7" id="KW-0175">Coiled coil</keyword>
<keyword evidence="4" id="KW-1133">Transmembrane helix</keyword>
<sequence>MGPFQEYEEPKSQGKENYRSRIPRLVLRPFRPKPKESPLSESPFYGEESKDCDLSPDHSRRTISSNSFCSDDTGCPSSQSASPSKSPSGSESSPIGLPPPLEDKENVKRTKTNVMAEWNVPPVRHKREPRSCPLQRGSEADFSSSSSAGSITAQETLTTGLKKPAFTRSRGSHMRNSVTSQKSTISPASSARDKDPFASLCRGPLLGTSSNSSSSNSGSYKGSDTSPTISYRRSSGVRYTSCGDNHGIKPPNPEQYLTPLQQKEVTIRHLKTKLKDSETKLREREVESAELKAQLGRMREDWIEEECHRVEAQLALKEARKEIKQLRQVVETMKNSLVEKDKGIQKYFIDINIQNKKLEALLHSMELAQNGSRRDEPALDYLCGSPGKSLGKPYAKMEEGMALEDQAAEEMADSGLLVNDEMANQTDIFEHILMSTAGEPGEDSQLQMGLDQSKLLQSTFKMPDLCANASVMTARLPLNEKAVQTDVIFCTPDIQALLLHLLKPQDDGAYSSLAGFPEFGSSEGKAVLDLTPSDPNSMILVSPEKSDDSGLGSEPADRHFMKELDFDTSPEDLDGSEARHTAVVGQRYWSSSFFVDLLAVAAPVLPTVAWLYATHRGSAAPVYNIGALIRGCCVMGLYSLRHMPHPPSV</sequence>
<evidence type="ECO:0000256" key="2">
    <source>
        <dbReference type="ARBA" id="ARBA00022553"/>
    </source>
</evidence>
<reference evidence="9" key="1">
    <citation type="journal article" date="2021" name="Cell">
        <title>Tracing the genetic footprints of vertebrate landing in non-teleost ray-finned fishes.</title>
        <authorList>
            <person name="Bi X."/>
            <person name="Wang K."/>
            <person name="Yang L."/>
            <person name="Pan H."/>
            <person name="Jiang H."/>
            <person name="Wei Q."/>
            <person name="Fang M."/>
            <person name="Yu H."/>
            <person name="Zhu C."/>
            <person name="Cai Y."/>
            <person name="He Y."/>
            <person name="Gan X."/>
            <person name="Zeng H."/>
            <person name="Yu D."/>
            <person name="Zhu Y."/>
            <person name="Jiang H."/>
            <person name="Qiu Q."/>
            <person name="Yang H."/>
            <person name="Zhang Y.E."/>
            <person name="Wang W."/>
            <person name="Zhu M."/>
            <person name="He S."/>
            <person name="Zhang G."/>
        </authorList>
    </citation>
    <scope>NUCLEOTIDE SEQUENCE</scope>
    <source>
        <strain evidence="9">Allg_001</strain>
    </source>
</reference>
<evidence type="ECO:0000256" key="4">
    <source>
        <dbReference type="ARBA" id="ARBA00022989"/>
    </source>
</evidence>
<evidence type="ECO:0000313" key="9">
    <source>
        <dbReference type="EMBL" id="MBN3315861.1"/>
    </source>
</evidence>
<keyword evidence="3" id="KW-0812">Transmembrane</keyword>
<feature type="non-terminal residue" evidence="9">
    <location>
        <position position="1"/>
    </location>
</feature>
<dbReference type="PANTHER" id="PTHR16208">
    <property type="entry name" value="MICROTUBULE-ASSOCIATED PROTEIN/SYNTAPHILIN"/>
    <property type="match status" value="1"/>
</dbReference>
<keyword evidence="10" id="KW-1185">Reference proteome</keyword>
<dbReference type="Proteomes" id="UP000736164">
    <property type="component" value="Unassembled WGS sequence"/>
</dbReference>
<evidence type="ECO:0000256" key="7">
    <source>
        <dbReference type="SAM" id="Coils"/>
    </source>
</evidence>
<evidence type="ECO:0000256" key="6">
    <source>
        <dbReference type="ARBA" id="ARBA00023136"/>
    </source>
</evidence>
<evidence type="ECO:0000256" key="8">
    <source>
        <dbReference type="SAM" id="MobiDB-lite"/>
    </source>
</evidence>
<feature type="compositionally biased region" description="Low complexity" evidence="8">
    <location>
        <begin position="207"/>
        <end position="226"/>
    </location>
</feature>
<protein>
    <submittedName>
        <fullName evidence="9">SYBU protein</fullName>
    </submittedName>
</protein>
<evidence type="ECO:0000313" key="10">
    <source>
        <dbReference type="Proteomes" id="UP000736164"/>
    </source>
</evidence>
<feature type="region of interest" description="Disordered" evidence="8">
    <location>
        <begin position="1"/>
        <end position="256"/>
    </location>
</feature>
<accession>A0A8J7NMZ5</accession>
<comment type="caution">
    <text evidence="9">The sequence shown here is derived from an EMBL/GenBank/DDBJ whole genome shotgun (WGS) entry which is preliminary data.</text>
</comment>
<dbReference type="GO" id="GO:0016020">
    <property type="term" value="C:membrane"/>
    <property type="evidence" value="ECO:0007669"/>
    <property type="project" value="UniProtKB-SubCell"/>
</dbReference>
<dbReference type="Pfam" id="PF15290">
    <property type="entry name" value="Syntaphilin"/>
    <property type="match status" value="1"/>
</dbReference>
<feature type="non-terminal residue" evidence="9">
    <location>
        <position position="649"/>
    </location>
</feature>
<dbReference type="InterPro" id="IPR028197">
    <property type="entry name" value="Syntaphilin/Syntabulin"/>
</dbReference>
<evidence type="ECO:0000256" key="3">
    <source>
        <dbReference type="ARBA" id="ARBA00022692"/>
    </source>
</evidence>
<feature type="coiled-coil region" evidence="7">
    <location>
        <begin position="260"/>
        <end position="336"/>
    </location>
</feature>
<proteinExistence type="predicted"/>
<name>A0A8J7NMZ5_ATRSP</name>
<keyword evidence="2" id="KW-0597">Phosphoprotein</keyword>
<dbReference type="GO" id="GO:0060074">
    <property type="term" value="P:synapse maturation"/>
    <property type="evidence" value="ECO:0007669"/>
    <property type="project" value="TreeGrafter"/>
</dbReference>
<gene>
    <name evidence="9" type="primary">Sybu</name>
    <name evidence="9" type="ORF">GTO95_0006296</name>
</gene>
<dbReference type="EMBL" id="JAAWVO010024970">
    <property type="protein sequence ID" value="MBN3315861.1"/>
    <property type="molecule type" value="Genomic_DNA"/>
</dbReference>
<dbReference type="GO" id="GO:0019896">
    <property type="term" value="P:axonal transport of mitochondrion"/>
    <property type="evidence" value="ECO:0007669"/>
    <property type="project" value="TreeGrafter"/>
</dbReference>
<dbReference type="AlphaFoldDB" id="A0A8J7NMZ5"/>
<comment type="subcellular location">
    <subcellularLocation>
        <location evidence="1">Membrane</location>
        <topology evidence="1">Single-pass membrane protein</topology>
    </subcellularLocation>
</comment>